<dbReference type="InterPro" id="IPR018040">
    <property type="entry name" value="Pectinesterase_Tyr_AS"/>
</dbReference>
<evidence type="ECO:0000313" key="13">
    <source>
        <dbReference type="Proteomes" id="UP000315295"/>
    </source>
</evidence>
<evidence type="ECO:0000256" key="7">
    <source>
        <dbReference type="ARBA" id="ARBA00023085"/>
    </source>
</evidence>
<organism evidence="12 13">
    <name type="scientific">Malus baccata</name>
    <name type="common">Siberian crab apple</name>
    <name type="synonym">Pyrus baccata</name>
    <dbReference type="NCBI Taxonomy" id="106549"/>
    <lineage>
        <taxon>Eukaryota</taxon>
        <taxon>Viridiplantae</taxon>
        <taxon>Streptophyta</taxon>
        <taxon>Embryophyta</taxon>
        <taxon>Tracheophyta</taxon>
        <taxon>Spermatophyta</taxon>
        <taxon>Magnoliopsida</taxon>
        <taxon>eudicotyledons</taxon>
        <taxon>Gunneridae</taxon>
        <taxon>Pentapetalae</taxon>
        <taxon>rosids</taxon>
        <taxon>fabids</taxon>
        <taxon>Rosales</taxon>
        <taxon>Rosaceae</taxon>
        <taxon>Amygdaloideae</taxon>
        <taxon>Maleae</taxon>
        <taxon>Malus</taxon>
    </lineage>
</organism>
<dbReference type="Proteomes" id="UP000315295">
    <property type="component" value="Unassembled WGS sequence"/>
</dbReference>
<evidence type="ECO:0000259" key="11">
    <source>
        <dbReference type="Pfam" id="PF04043"/>
    </source>
</evidence>
<gene>
    <name evidence="12" type="ORF">C1H46_038385</name>
</gene>
<dbReference type="SUPFAM" id="SSF101148">
    <property type="entry name" value="Plant invertase/pectin methylesterase inhibitor"/>
    <property type="match status" value="1"/>
</dbReference>
<dbReference type="Gene3D" id="1.20.140.40">
    <property type="entry name" value="Invertase/pectin methylesterase inhibitor family protein"/>
    <property type="match status" value="1"/>
</dbReference>
<comment type="similarity">
    <text evidence="3">In the N-terminal section; belongs to the PMEI family.</text>
</comment>
<dbReference type="GO" id="GO:0042545">
    <property type="term" value="P:cell wall modification"/>
    <property type="evidence" value="ECO:0007669"/>
    <property type="project" value="UniProtKB-UniRule"/>
</dbReference>
<evidence type="ECO:0000256" key="2">
    <source>
        <dbReference type="ARBA" id="ARBA00005184"/>
    </source>
</evidence>
<comment type="function">
    <text evidence="9">Acts in the modification of cell walls via demethylesterification of cell wall pectin.</text>
</comment>
<dbReference type="InterPro" id="IPR035513">
    <property type="entry name" value="Invertase/methylesterase_inhib"/>
</dbReference>
<feature type="domain" description="Pectinesterase inhibitor" evidence="11">
    <location>
        <begin position="5"/>
        <end position="98"/>
    </location>
</feature>
<sequence length="449" mass="49188">MEAVQNVALAMSNMHVGEDARSSTDMAISYCEDLLVEIAGVLNWSLSIIDSLTGDVVFHMRTWLNTSQTREMTCMEPFKNGMDSKISESLKQVTRLIDEVIGMIQVQHHHHQNVAQPLLLPGGTKFEDAKLSSTPNATVSQDGSGNFNRIMDAIAAAPSHGQQWFVIFIKKGIYKEYVKIDATKTNLVLMGEGMDVTTISGDRCNGSGWQTLVSATFAVNAEGFVAMDIGFENTAGPNNMQAVALSSCGDQSVFYRCKMSGYQDTMLVQSGRQFYRECTISGTIDFIFGFGTAVFQNCNILARKNLEGAQNTLTAHGRYAADSSGFSFQFCNVDADSDIGGNVTSSPTYLGRPWGKYSRTIFMQSYMSDVIRPEGWLDWNGVGELDTLYYAEYMNNGTGASTVGQVKWPGYHVITEASDAELFTVTKFIDGDSWLPSTGVPYAPGLEQV</sequence>
<keyword evidence="7 9" id="KW-0063">Aspartyl esterase</keyword>
<evidence type="ECO:0000256" key="6">
    <source>
        <dbReference type="ARBA" id="ARBA00022801"/>
    </source>
</evidence>
<dbReference type="GO" id="GO:0045490">
    <property type="term" value="P:pectin catabolic process"/>
    <property type="evidence" value="ECO:0007669"/>
    <property type="project" value="UniProtKB-UniRule"/>
</dbReference>
<comment type="similarity">
    <text evidence="4">In the C-terminal section; belongs to the pectinesterase family.</text>
</comment>
<evidence type="ECO:0000313" key="12">
    <source>
        <dbReference type="EMBL" id="TQD76073.1"/>
    </source>
</evidence>
<proteinExistence type="inferred from homology"/>
<protein>
    <recommendedName>
        <fullName evidence="9">Pectinesterase</fullName>
        <ecNumber evidence="9">3.1.1.11</ecNumber>
    </recommendedName>
</protein>
<keyword evidence="6 9" id="KW-0378">Hydrolase</keyword>
<dbReference type="InterPro" id="IPR006501">
    <property type="entry name" value="Pectinesterase_inhib_dom"/>
</dbReference>
<dbReference type="UniPathway" id="UPA00545">
    <property type="reaction ID" value="UER00823"/>
</dbReference>
<dbReference type="EMBL" id="VIEB01001053">
    <property type="protein sequence ID" value="TQD76073.1"/>
    <property type="molecule type" value="Genomic_DNA"/>
</dbReference>
<evidence type="ECO:0000256" key="1">
    <source>
        <dbReference type="ARBA" id="ARBA00004191"/>
    </source>
</evidence>
<name>A0A540KPB7_MALBA</name>
<reference evidence="12 13" key="1">
    <citation type="journal article" date="2019" name="G3 (Bethesda)">
        <title>Sequencing of a Wild Apple (Malus baccata) Genome Unravels the Differences Between Cultivated and Wild Apple Species Regarding Disease Resistance and Cold Tolerance.</title>
        <authorList>
            <person name="Chen X."/>
        </authorList>
    </citation>
    <scope>NUCLEOTIDE SEQUENCE [LARGE SCALE GENOMIC DNA]</scope>
    <source>
        <strain evidence="13">cv. Shandingzi</strain>
        <tissue evidence="12">Leaves</tissue>
    </source>
</reference>
<dbReference type="PROSITE" id="PS00800">
    <property type="entry name" value="PECTINESTERASE_1"/>
    <property type="match status" value="1"/>
</dbReference>
<dbReference type="EC" id="3.1.1.11" evidence="9"/>
<dbReference type="Pfam" id="PF04043">
    <property type="entry name" value="PMEI"/>
    <property type="match status" value="1"/>
</dbReference>
<evidence type="ECO:0000256" key="8">
    <source>
        <dbReference type="PROSITE-ProRule" id="PRU10040"/>
    </source>
</evidence>
<comment type="catalytic activity">
    <reaction evidence="9">
        <text>[(1-&gt;4)-alpha-D-galacturonosyl methyl ester](n) + n H2O = [(1-&gt;4)-alpha-D-galacturonosyl](n) + n methanol + n H(+)</text>
        <dbReference type="Rhea" id="RHEA:22380"/>
        <dbReference type="Rhea" id="RHEA-COMP:14570"/>
        <dbReference type="Rhea" id="RHEA-COMP:14573"/>
        <dbReference type="ChEBI" id="CHEBI:15377"/>
        <dbReference type="ChEBI" id="CHEBI:15378"/>
        <dbReference type="ChEBI" id="CHEBI:17790"/>
        <dbReference type="ChEBI" id="CHEBI:140522"/>
        <dbReference type="ChEBI" id="CHEBI:140523"/>
        <dbReference type="EC" id="3.1.1.11"/>
    </reaction>
</comment>
<dbReference type="InterPro" id="IPR011050">
    <property type="entry name" value="Pectin_lyase_fold/virulence"/>
</dbReference>
<keyword evidence="5 9" id="KW-0134">Cell wall</keyword>
<feature type="domain" description="Pectinesterase catalytic" evidence="10">
    <location>
        <begin position="136"/>
        <end position="432"/>
    </location>
</feature>
<accession>A0A540KPB7</accession>
<dbReference type="CDD" id="cd15799">
    <property type="entry name" value="PMEI-like_4"/>
    <property type="match status" value="1"/>
</dbReference>
<keyword evidence="13" id="KW-1185">Reference proteome</keyword>
<evidence type="ECO:0000259" key="10">
    <source>
        <dbReference type="Pfam" id="PF01095"/>
    </source>
</evidence>
<evidence type="ECO:0000256" key="9">
    <source>
        <dbReference type="RuleBase" id="RU000589"/>
    </source>
</evidence>
<evidence type="ECO:0000256" key="5">
    <source>
        <dbReference type="ARBA" id="ARBA00022512"/>
    </source>
</evidence>
<dbReference type="PROSITE" id="PS00503">
    <property type="entry name" value="PECTINESTERASE_2"/>
    <property type="match status" value="1"/>
</dbReference>
<dbReference type="InterPro" id="IPR012334">
    <property type="entry name" value="Pectin_lyas_fold"/>
</dbReference>
<feature type="active site" evidence="8">
    <location>
        <position position="285"/>
    </location>
</feature>
<keyword evidence="9" id="KW-0961">Cell wall biogenesis/degradation</keyword>
<dbReference type="FunFam" id="2.160.20.10:FF:000001">
    <property type="entry name" value="Pectinesterase"/>
    <property type="match status" value="1"/>
</dbReference>
<dbReference type="InterPro" id="IPR033131">
    <property type="entry name" value="Pectinesterase_Asp_AS"/>
</dbReference>
<dbReference type="GO" id="GO:0030599">
    <property type="term" value="F:pectinesterase activity"/>
    <property type="evidence" value="ECO:0007669"/>
    <property type="project" value="UniProtKB-UniRule"/>
</dbReference>
<dbReference type="AlphaFoldDB" id="A0A540KPB7"/>
<evidence type="ECO:0000256" key="4">
    <source>
        <dbReference type="ARBA" id="ARBA00007786"/>
    </source>
</evidence>
<dbReference type="STRING" id="106549.A0A540KPB7"/>
<keyword evidence="9" id="KW-0964">Secreted</keyword>
<comment type="caution">
    <text evidence="12">The sequence shown here is derived from an EMBL/GenBank/DDBJ whole genome shotgun (WGS) entry which is preliminary data.</text>
</comment>
<evidence type="ECO:0000256" key="3">
    <source>
        <dbReference type="ARBA" id="ARBA00006027"/>
    </source>
</evidence>
<comment type="subcellular location">
    <subcellularLocation>
        <location evidence="1 9">Secreted</location>
        <location evidence="1 9">Cell wall</location>
    </subcellularLocation>
</comment>
<dbReference type="Gene3D" id="2.160.20.10">
    <property type="entry name" value="Single-stranded right-handed beta-helix, Pectin lyase-like"/>
    <property type="match status" value="1"/>
</dbReference>
<dbReference type="GO" id="GO:0004857">
    <property type="term" value="F:enzyme inhibitor activity"/>
    <property type="evidence" value="ECO:0007669"/>
    <property type="project" value="InterPro"/>
</dbReference>
<dbReference type="InterPro" id="IPR000070">
    <property type="entry name" value="Pectinesterase_cat"/>
</dbReference>
<dbReference type="SUPFAM" id="SSF51126">
    <property type="entry name" value="Pectin lyase-like"/>
    <property type="match status" value="1"/>
</dbReference>
<dbReference type="PANTHER" id="PTHR31707">
    <property type="entry name" value="PECTINESTERASE"/>
    <property type="match status" value="1"/>
</dbReference>
<dbReference type="Pfam" id="PF01095">
    <property type="entry name" value="Pectinesterase"/>
    <property type="match status" value="1"/>
</dbReference>
<comment type="pathway">
    <text evidence="2 9">Glycan metabolism; pectin degradation; 2-dehydro-3-deoxy-D-gluconate from pectin: step 1/5.</text>
</comment>